<dbReference type="Gene3D" id="3.30.390.10">
    <property type="entry name" value="Enolase-like, N-terminal domain"/>
    <property type="match status" value="1"/>
</dbReference>
<dbReference type="GO" id="GO:0016836">
    <property type="term" value="F:hydro-lyase activity"/>
    <property type="evidence" value="ECO:0007669"/>
    <property type="project" value="TreeGrafter"/>
</dbReference>
<gene>
    <name evidence="5" type="ORF">BIFLH664_02181</name>
    <name evidence="4" type="ORF">BIFLH665_02100</name>
</gene>
<name>A0A8U0LN44_BIFLI</name>
<evidence type="ECO:0000313" key="6">
    <source>
        <dbReference type="Proteomes" id="UP000494179"/>
    </source>
</evidence>
<evidence type="ECO:0000313" key="5">
    <source>
        <dbReference type="EMBL" id="VWQ38628.1"/>
    </source>
</evidence>
<protein>
    <submittedName>
        <fullName evidence="4">L-fuconate dehydratase</fullName>
    </submittedName>
</protein>
<proteinExistence type="predicted"/>
<dbReference type="EMBL" id="CABWKI010000031">
    <property type="protein sequence ID" value="VWQ38628.1"/>
    <property type="molecule type" value="Genomic_DNA"/>
</dbReference>
<dbReference type="AlphaFoldDB" id="A0A8U0LN44"/>
<comment type="cofactor">
    <cofactor evidence="1">
        <name>Mg(2+)</name>
        <dbReference type="ChEBI" id="CHEBI:18420"/>
    </cofactor>
</comment>
<dbReference type="GO" id="GO:0016052">
    <property type="term" value="P:carbohydrate catabolic process"/>
    <property type="evidence" value="ECO:0007669"/>
    <property type="project" value="TreeGrafter"/>
</dbReference>
<dbReference type="Proteomes" id="UP000494179">
    <property type="component" value="Unassembled WGS sequence"/>
</dbReference>
<evidence type="ECO:0000313" key="7">
    <source>
        <dbReference type="Proteomes" id="UP000494270"/>
    </source>
</evidence>
<evidence type="ECO:0000256" key="3">
    <source>
        <dbReference type="ARBA" id="ARBA00022842"/>
    </source>
</evidence>
<dbReference type="GO" id="GO:0000287">
    <property type="term" value="F:magnesium ion binding"/>
    <property type="evidence" value="ECO:0007669"/>
    <property type="project" value="TreeGrafter"/>
</dbReference>
<dbReference type="InterPro" id="IPR029017">
    <property type="entry name" value="Enolase-like_N"/>
</dbReference>
<sequence>VSVIAKVSTCDFRFPTSATFSGSDAMNPDPDYSSAYVVVSTDAGDSGNGFVFTIGRGNDVVVRAIDSMSETLIGRNVEELLDNMRLAWDLFVRDSQLRWLGPVGPQGQARR</sequence>
<evidence type="ECO:0000313" key="4">
    <source>
        <dbReference type="EMBL" id="VWQ28984.1"/>
    </source>
</evidence>
<dbReference type="InterPro" id="IPR046945">
    <property type="entry name" value="RHMD-like"/>
</dbReference>
<keyword evidence="2" id="KW-0479">Metal-binding</keyword>
<accession>A0A8U0LN44</accession>
<evidence type="ECO:0000256" key="1">
    <source>
        <dbReference type="ARBA" id="ARBA00001946"/>
    </source>
</evidence>
<organism evidence="4 7">
    <name type="scientific">Bifidobacterium longum subsp. infantis</name>
    <dbReference type="NCBI Taxonomy" id="1682"/>
    <lineage>
        <taxon>Bacteria</taxon>
        <taxon>Bacillati</taxon>
        <taxon>Actinomycetota</taxon>
        <taxon>Actinomycetes</taxon>
        <taxon>Bifidobacteriales</taxon>
        <taxon>Bifidobacteriaceae</taxon>
        <taxon>Bifidobacterium</taxon>
    </lineage>
</organism>
<dbReference type="PANTHER" id="PTHR13794">
    <property type="entry name" value="ENOLASE SUPERFAMILY, MANDELATE RACEMASE"/>
    <property type="match status" value="1"/>
</dbReference>
<dbReference type="EMBL" id="CABWKE010000032">
    <property type="protein sequence ID" value="VWQ28984.1"/>
    <property type="molecule type" value="Genomic_DNA"/>
</dbReference>
<dbReference type="SUPFAM" id="SSF54826">
    <property type="entry name" value="Enolase N-terminal domain-like"/>
    <property type="match status" value="1"/>
</dbReference>
<dbReference type="PANTHER" id="PTHR13794:SF58">
    <property type="entry name" value="MITOCHONDRIAL ENOLASE SUPERFAMILY MEMBER 1"/>
    <property type="match status" value="1"/>
</dbReference>
<comment type="caution">
    <text evidence="4">The sequence shown here is derived from an EMBL/GenBank/DDBJ whole genome shotgun (WGS) entry which is preliminary data.</text>
</comment>
<keyword evidence="3" id="KW-0460">Magnesium</keyword>
<dbReference type="Proteomes" id="UP000494270">
    <property type="component" value="Unassembled WGS sequence"/>
</dbReference>
<feature type="non-terminal residue" evidence="4">
    <location>
        <position position="1"/>
    </location>
</feature>
<reference evidence="6 7" key="1">
    <citation type="submission" date="2019-10" db="EMBL/GenBank/DDBJ databases">
        <authorList>
            <consortium name="Melissa Lawson"/>
            <person name="O'neill I."/>
        </authorList>
    </citation>
    <scope>NUCLEOTIDE SEQUENCE [LARGE SCALE GENOMIC DNA]</scope>
    <source>
        <strain evidence="5">LH_664</strain>
        <strain evidence="4">LH_665</strain>
    </source>
</reference>
<evidence type="ECO:0000256" key="2">
    <source>
        <dbReference type="ARBA" id="ARBA00022723"/>
    </source>
</evidence>